<reference evidence="2" key="1">
    <citation type="journal article" date="2024" name="Proc. Natl. Acad. Sci. U.S.A.">
        <title>Extraordinary preservation of gene collinearity over three hundred million years revealed in homosporous lycophytes.</title>
        <authorList>
            <person name="Li C."/>
            <person name="Wickell D."/>
            <person name="Kuo L.Y."/>
            <person name="Chen X."/>
            <person name="Nie B."/>
            <person name="Liao X."/>
            <person name="Peng D."/>
            <person name="Ji J."/>
            <person name="Jenkins J."/>
            <person name="Williams M."/>
            <person name="Shu S."/>
            <person name="Plott C."/>
            <person name="Barry K."/>
            <person name="Rajasekar S."/>
            <person name="Grimwood J."/>
            <person name="Han X."/>
            <person name="Sun S."/>
            <person name="Hou Z."/>
            <person name="He W."/>
            <person name="Dai G."/>
            <person name="Sun C."/>
            <person name="Schmutz J."/>
            <person name="Leebens-Mack J.H."/>
            <person name="Li F.W."/>
            <person name="Wang L."/>
        </authorList>
    </citation>
    <scope>NUCLEOTIDE SEQUENCE [LARGE SCALE GENOMIC DNA]</scope>
    <source>
        <strain evidence="2">cv. PW_Plant_1</strain>
    </source>
</reference>
<comment type="caution">
    <text evidence="1">The sequence shown here is derived from an EMBL/GenBank/DDBJ whole genome shotgun (WGS) entry which is preliminary data.</text>
</comment>
<name>A0ACC2C8V3_DIPCM</name>
<evidence type="ECO:0000313" key="1">
    <source>
        <dbReference type="EMBL" id="KAJ7538052.1"/>
    </source>
</evidence>
<keyword evidence="2" id="KW-1185">Reference proteome</keyword>
<organism evidence="1 2">
    <name type="scientific">Diphasiastrum complanatum</name>
    <name type="common">Issler's clubmoss</name>
    <name type="synonym">Lycopodium complanatum</name>
    <dbReference type="NCBI Taxonomy" id="34168"/>
    <lineage>
        <taxon>Eukaryota</taxon>
        <taxon>Viridiplantae</taxon>
        <taxon>Streptophyta</taxon>
        <taxon>Embryophyta</taxon>
        <taxon>Tracheophyta</taxon>
        <taxon>Lycopodiopsida</taxon>
        <taxon>Lycopodiales</taxon>
        <taxon>Lycopodiaceae</taxon>
        <taxon>Lycopodioideae</taxon>
        <taxon>Diphasiastrum</taxon>
    </lineage>
</organism>
<sequence>MDGLQRNEMAVGPPWLKPLLATNFFTPCGLHGEMNRSECNLYCLNCTGEALCSSCAIDHRTHHIVQIRRSSYHDVIRVSEIQKVLDITGIQTYIINSAKVVFLNERPQPRPAKGVTKTCEICERSLVDTFRFCSLGCKLAGIKKHSDMTFIPQLKQTNNGISGCDSDGLAAHRAARLEKSKRALQSDRSEDNSPEEIAMSNSILRLEAYQSNFKLNALSISDGVTKSSINLSDISPPTPPPTITNRTSKRRKGTPHRAPLGCTLYQLERCNKK</sequence>
<protein>
    <submittedName>
        <fullName evidence="1">Uncharacterized protein</fullName>
    </submittedName>
</protein>
<dbReference type="EMBL" id="CM055102">
    <property type="protein sequence ID" value="KAJ7538052.1"/>
    <property type="molecule type" value="Genomic_DNA"/>
</dbReference>
<accession>A0ACC2C8V3</accession>
<dbReference type="Proteomes" id="UP001162992">
    <property type="component" value="Chromosome 11"/>
</dbReference>
<proteinExistence type="predicted"/>
<gene>
    <name evidence="1" type="ORF">O6H91_11G032500</name>
</gene>
<evidence type="ECO:0000313" key="2">
    <source>
        <dbReference type="Proteomes" id="UP001162992"/>
    </source>
</evidence>